<dbReference type="OrthoDB" id="420187at2759"/>
<dbReference type="PANTHER" id="PTHR24006:SF758">
    <property type="entry name" value="UBIQUITIN CARBOXYL-TERMINAL HYDROLASE 36"/>
    <property type="match status" value="1"/>
</dbReference>
<dbReference type="GO" id="GO:0004843">
    <property type="term" value="F:cysteine-type deubiquitinase activity"/>
    <property type="evidence" value="ECO:0007669"/>
    <property type="project" value="UniProtKB-UniRule"/>
</dbReference>
<evidence type="ECO:0000256" key="5">
    <source>
        <dbReference type="ARBA" id="ARBA00022801"/>
    </source>
</evidence>
<evidence type="ECO:0000313" key="11">
    <source>
        <dbReference type="Proteomes" id="UP000298327"/>
    </source>
</evidence>
<feature type="compositionally biased region" description="Polar residues" evidence="8">
    <location>
        <begin position="788"/>
        <end position="807"/>
    </location>
</feature>
<evidence type="ECO:0000256" key="2">
    <source>
        <dbReference type="ARBA" id="ARBA00009085"/>
    </source>
</evidence>
<comment type="caution">
    <text evidence="10">The sequence shown here is derived from an EMBL/GenBank/DDBJ whole genome shotgun (WGS) entry which is preliminary data.</text>
</comment>
<dbReference type="InterPro" id="IPR050164">
    <property type="entry name" value="Peptidase_C19"/>
</dbReference>
<feature type="compositionally biased region" description="Polar residues" evidence="8">
    <location>
        <begin position="814"/>
        <end position="833"/>
    </location>
</feature>
<feature type="region of interest" description="Disordered" evidence="8">
    <location>
        <begin position="78"/>
        <end position="147"/>
    </location>
</feature>
<dbReference type="AlphaFoldDB" id="A0A4Y9ZEY7"/>
<keyword evidence="11" id="KW-1185">Reference proteome</keyword>
<dbReference type="EMBL" id="SEOQ01000029">
    <property type="protein sequence ID" value="TFY71989.1"/>
    <property type="molecule type" value="Genomic_DNA"/>
</dbReference>
<feature type="compositionally biased region" description="Low complexity" evidence="8">
    <location>
        <begin position="107"/>
        <end position="138"/>
    </location>
</feature>
<keyword evidence="5 7" id="KW-0378">Hydrolase</keyword>
<feature type="region of interest" description="Disordered" evidence="8">
    <location>
        <begin position="776"/>
        <end position="903"/>
    </location>
</feature>
<dbReference type="InterPro" id="IPR038765">
    <property type="entry name" value="Papain-like_cys_pep_sf"/>
</dbReference>
<dbReference type="GO" id="GO:0006508">
    <property type="term" value="P:proteolysis"/>
    <property type="evidence" value="ECO:0007669"/>
    <property type="project" value="UniProtKB-KW"/>
</dbReference>
<keyword evidence="4 7" id="KW-0833">Ubl conjugation pathway</keyword>
<feature type="compositionally biased region" description="Polar residues" evidence="8">
    <location>
        <begin position="326"/>
        <end position="337"/>
    </location>
</feature>
<dbReference type="GO" id="GO:0005829">
    <property type="term" value="C:cytosol"/>
    <property type="evidence" value="ECO:0007669"/>
    <property type="project" value="TreeGrafter"/>
</dbReference>
<accession>A0A4Y9ZEY7</accession>
<dbReference type="STRING" id="205917.A0A4Y9ZEY7"/>
<evidence type="ECO:0000256" key="8">
    <source>
        <dbReference type="SAM" id="MobiDB-lite"/>
    </source>
</evidence>
<dbReference type="FunFam" id="3.90.70.10:FF:000119">
    <property type="entry name" value="Ubiquitin specific peptidase 36"/>
    <property type="match status" value="1"/>
</dbReference>
<dbReference type="PROSITE" id="PS00972">
    <property type="entry name" value="USP_1"/>
    <property type="match status" value="1"/>
</dbReference>
<evidence type="ECO:0000256" key="6">
    <source>
        <dbReference type="ARBA" id="ARBA00022807"/>
    </source>
</evidence>
<dbReference type="InterPro" id="IPR001394">
    <property type="entry name" value="Peptidase_C19_UCH"/>
</dbReference>
<feature type="compositionally biased region" description="Polar residues" evidence="8">
    <location>
        <begin position="724"/>
        <end position="734"/>
    </location>
</feature>
<evidence type="ECO:0000256" key="4">
    <source>
        <dbReference type="ARBA" id="ARBA00022786"/>
    </source>
</evidence>
<dbReference type="SUPFAM" id="SSF54001">
    <property type="entry name" value="Cysteine proteinases"/>
    <property type="match status" value="1"/>
</dbReference>
<dbReference type="CDD" id="cd02661">
    <property type="entry name" value="Peptidase_C19E"/>
    <property type="match status" value="1"/>
</dbReference>
<feature type="domain" description="USP" evidence="9">
    <location>
        <begin position="366"/>
        <end position="669"/>
    </location>
</feature>
<keyword evidence="3 7" id="KW-0645">Protease</keyword>
<dbReference type="Proteomes" id="UP000298327">
    <property type="component" value="Unassembled WGS sequence"/>
</dbReference>
<dbReference type="InterPro" id="IPR018200">
    <property type="entry name" value="USP_CS"/>
</dbReference>
<evidence type="ECO:0000256" key="3">
    <source>
        <dbReference type="ARBA" id="ARBA00022670"/>
    </source>
</evidence>
<name>A0A4Y9ZEY7_9AGAM</name>
<dbReference type="PROSITE" id="PS00973">
    <property type="entry name" value="USP_2"/>
    <property type="match status" value="1"/>
</dbReference>
<evidence type="ECO:0000256" key="1">
    <source>
        <dbReference type="ARBA" id="ARBA00000707"/>
    </source>
</evidence>
<dbReference type="InterPro" id="IPR028889">
    <property type="entry name" value="USP"/>
</dbReference>
<dbReference type="Pfam" id="PF00443">
    <property type="entry name" value="UCH"/>
    <property type="match status" value="1"/>
</dbReference>
<feature type="compositionally biased region" description="Basic residues" evidence="8">
    <location>
        <begin position="886"/>
        <end position="903"/>
    </location>
</feature>
<feature type="region of interest" description="Disordered" evidence="8">
    <location>
        <begin position="698"/>
        <end position="745"/>
    </location>
</feature>
<protein>
    <recommendedName>
        <fullName evidence="7">Ubiquitin carboxyl-terminal hydrolase</fullName>
        <ecNumber evidence="7">3.4.19.12</ecNumber>
    </recommendedName>
</protein>
<gene>
    <name evidence="10" type="ORF">EVG20_g1026</name>
</gene>
<dbReference type="PROSITE" id="PS50235">
    <property type="entry name" value="USP_3"/>
    <property type="match status" value="1"/>
</dbReference>
<comment type="catalytic activity">
    <reaction evidence="1 7">
        <text>Thiol-dependent hydrolysis of ester, thioester, amide, peptide and isopeptide bonds formed by the C-terminal Gly of ubiquitin (a 76-residue protein attached to proteins as an intracellular targeting signal).</text>
        <dbReference type="EC" id="3.4.19.12"/>
    </reaction>
</comment>
<organism evidence="10 11">
    <name type="scientific">Dentipellis fragilis</name>
    <dbReference type="NCBI Taxonomy" id="205917"/>
    <lineage>
        <taxon>Eukaryota</taxon>
        <taxon>Fungi</taxon>
        <taxon>Dikarya</taxon>
        <taxon>Basidiomycota</taxon>
        <taxon>Agaricomycotina</taxon>
        <taxon>Agaricomycetes</taxon>
        <taxon>Russulales</taxon>
        <taxon>Hericiaceae</taxon>
        <taxon>Dentipellis</taxon>
    </lineage>
</organism>
<feature type="region of interest" description="Disordered" evidence="8">
    <location>
        <begin position="312"/>
        <end position="346"/>
    </location>
</feature>
<sequence>MPPAVRLHLEIRHPAPVTARSDTGKRSRTSVLFLDAIRGSSPCSFWLLQRSNVLDSIKRTSTFKAHLRAHGLDPNVVLDPKQFPSTKRVPVMSPRPQKTSPELVQIPTLTPSDDSSLSKPTLSPTSTPSLTSGGSSPSDHLDLPAPRQSTSAVGYFAHASAHDSVKYNNSLGLYYPDPTQTFPPPWSSNLSSQGSWAPLQSRLLSPLPNNFEFNLQPCLVLPIPQFTPILLAHYPLPITHTVSEAVLHLTMLANPLYPAQFSPQQPPDEHRQFRPVSDLDAFHKLLPAPVEFVEGSSSGALIVAEGKYEPINVSPKTPRSEERPKSTATQVSPSKNAPTPAKSFKGRSLYSGPIDMTWPTGVTIGAGLYNSGNTCFLNSALQCLLHTPPLLQVLLRHRTEADLCRIRNGFCMTCSMHDVMLNSHKRKQHSAFAPHEITNKLTAIAKHMRRGRQEDSHEFLRYAIDALQKSCLVGLPPKLDPKIAETTWVHKIFGGKLRSRVTCHNCGHNSDTFDSILDLSIDIHGQSSLKDALRNFVAVDYLKGADKYKCEKCKQKVVAEKRFTVHEAPMVLTIHLKRFSPLGRKIGHPVRYDERLSLGPYMSKGSYGPSYSLYGVISHAGGGPNSGHYYAHVKGGKGQWYEMNDDTVTRCQGAPVGKKNAYILFYIRDKGQALEEAVAPKSPNHVARNSLVAGMKKRKVLDTDDEDTIEKSDTKRPFIGPLLPSQTPHTTPAKPTSPVPRDPQADTLKKKIEAVASKSSPVKRSSAMDAVMAYDDSDAEDDVGEKVASSSRADAESTNSPKPSSPQVARPVATTPSLGQSSNSSAIPTSSFYGASAGKKRKSPMDDDEATKDWVRTRMPSSNSPPKSNYKRGSYGMSNPYDRLTNGKHNKNRYGNRKKKLIF</sequence>
<evidence type="ECO:0000313" key="10">
    <source>
        <dbReference type="EMBL" id="TFY71989.1"/>
    </source>
</evidence>
<evidence type="ECO:0000259" key="9">
    <source>
        <dbReference type="PROSITE" id="PS50235"/>
    </source>
</evidence>
<dbReference type="GO" id="GO:0016579">
    <property type="term" value="P:protein deubiquitination"/>
    <property type="evidence" value="ECO:0007669"/>
    <property type="project" value="InterPro"/>
</dbReference>
<keyword evidence="6 7" id="KW-0788">Thiol protease</keyword>
<dbReference type="EC" id="3.4.19.12" evidence="7"/>
<evidence type="ECO:0000256" key="7">
    <source>
        <dbReference type="RuleBase" id="RU366025"/>
    </source>
</evidence>
<dbReference type="Gene3D" id="3.90.70.10">
    <property type="entry name" value="Cysteine proteinases"/>
    <property type="match status" value="1"/>
</dbReference>
<reference evidence="10 11" key="1">
    <citation type="submission" date="2019-02" db="EMBL/GenBank/DDBJ databases">
        <title>Genome sequencing of the rare red list fungi Dentipellis fragilis.</title>
        <authorList>
            <person name="Buettner E."/>
            <person name="Kellner H."/>
        </authorList>
    </citation>
    <scope>NUCLEOTIDE SEQUENCE [LARGE SCALE GENOMIC DNA]</scope>
    <source>
        <strain evidence="10 11">DSM 105465</strain>
    </source>
</reference>
<proteinExistence type="inferred from homology"/>
<dbReference type="GO" id="GO:0005634">
    <property type="term" value="C:nucleus"/>
    <property type="evidence" value="ECO:0007669"/>
    <property type="project" value="TreeGrafter"/>
</dbReference>
<dbReference type="PANTHER" id="PTHR24006">
    <property type="entry name" value="UBIQUITIN CARBOXYL-TERMINAL HYDROLASE"/>
    <property type="match status" value="1"/>
</dbReference>
<comment type="similarity">
    <text evidence="2 7">Belongs to the peptidase C19 family.</text>
</comment>